<reference evidence="1 2" key="1">
    <citation type="journal article" date="2020" name="Biotechnol. Biofuels">
        <title>New insights from the biogas microbiome by comprehensive genome-resolved metagenomics of nearly 1600 species originating from multiple anaerobic digesters.</title>
        <authorList>
            <person name="Campanaro S."/>
            <person name="Treu L."/>
            <person name="Rodriguez-R L.M."/>
            <person name="Kovalovszki A."/>
            <person name="Ziels R.M."/>
            <person name="Maus I."/>
            <person name="Zhu X."/>
            <person name="Kougias P.G."/>
            <person name="Basile A."/>
            <person name="Luo G."/>
            <person name="Schluter A."/>
            <person name="Konstantinidis K.T."/>
            <person name="Angelidaki I."/>
        </authorList>
    </citation>
    <scope>NUCLEOTIDE SEQUENCE [LARGE SCALE GENOMIC DNA]</scope>
    <source>
        <strain evidence="1">AS19jrsBPTG_9</strain>
    </source>
</reference>
<evidence type="ECO:0000313" key="1">
    <source>
        <dbReference type="EMBL" id="NLZ24335.1"/>
    </source>
</evidence>
<dbReference type="Proteomes" id="UP000564033">
    <property type="component" value="Unassembled WGS sequence"/>
</dbReference>
<sequence length="71" mass="7672">MRFLESITEFSISVDGTALTGVNFVDGTFNYTLSLSSYSVGNHTLVVTVKDNYGKTDSKSVIFTVEPPSGE</sequence>
<organism evidence="1 2">
    <name type="scientific">Candidatus Dojkabacteria bacterium</name>
    <dbReference type="NCBI Taxonomy" id="2099670"/>
    <lineage>
        <taxon>Bacteria</taxon>
        <taxon>Candidatus Dojkabacteria</taxon>
    </lineage>
</organism>
<name>A0A847VD56_9BACT</name>
<dbReference type="AlphaFoldDB" id="A0A847VD56"/>
<protein>
    <recommendedName>
        <fullName evidence="3">Bacterial Ig-like domain-containing protein</fullName>
    </recommendedName>
</protein>
<proteinExistence type="predicted"/>
<gene>
    <name evidence="1" type="ORF">GX888_01105</name>
</gene>
<evidence type="ECO:0008006" key="3">
    <source>
        <dbReference type="Google" id="ProtNLM"/>
    </source>
</evidence>
<dbReference type="Gene3D" id="2.60.40.2410">
    <property type="entry name" value="Uncharacterised protein PF12988, DUF3872"/>
    <property type="match status" value="1"/>
</dbReference>
<dbReference type="InterPro" id="IPR038707">
    <property type="entry name" value="TraQ_sf"/>
</dbReference>
<accession>A0A847VD56</accession>
<evidence type="ECO:0000313" key="2">
    <source>
        <dbReference type="Proteomes" id="UP000564033"/>
    </source>
</evidence>
<comment type="caution">
    <text evidence="1">The sequence shown here is derived from an EMBL/GenBank/DDBJ whole genome shotgun (WGS) entry which is preliminary data.</text>
</comment>
<dbReference type="EMBL" id="JAAZIL010000029">
    <property type="protein sequence ID" value="NLZ24335.1"/>
    <property type="molecule type" value="Genomic_DNA"/>
</dbReference>